<dbReference type="PANTHER" id="PTHR36849:SF1">
    <property type="entry name" value="CYTOPLASMIC PROTEIN"/>
    <property type="match status" value="1"/>
</dbReference>
<protein>
    <recommendedName>
        <fullName evidence="3">MarR family transcriptional regulator</fullName>
    </recommendedName>
</protein>
<evidence type="ECO:0000313" key="2">
    <source>
        <dbReference type="Proteomes" id="UP000003879"/>
    </source>
</evidence>
<dbReference type="Pfam" id="PF22752">
    <property type="entry name" value="DUF488-N3i"/>
    <property type="match status" value="1"/>
</dbReference>
<reference evidence="1 2" key="1">
    <citation type="submission" date="2012-02" db="EMBL/GenBank/DDBJ databases">
        <title>The Genome Sequence of Bacteroides fragilis CL07T12C05.</title>
        <authorList>
            <consortium name="The Broad Institute Genome Sequencing Platform"/>
            <person name="Earl A."/>
            <person name="Ward D."/>
            <person name="Feldgarden M."/>
            <person name="Gevers D."/>
            <person name="Zitomersky N.L."/>
            <person name="Coyne M.J."/>
            <person name="Comstock L.E."/>
            <person name="Young S.K."/>
            <person name="Zeng Q."/>
            <person name="Gargeya S."/>
            <person name="Fitzgerald M."/>
            <person name="Haas B."/>
            <person name="Abouelleil A."/>
            <person name="Alvarado L."/>
            <person name="Arachchi H.M."/>
            <person name="Berlin A."/>
            <person name="Chapman S.B."/>
            <person name="Gearin G."/>
            <person name="Goldberg J."/>
            <person name="Griggs A."/>
            <person name="Gujja S."/>
            <person name="Hansen M."/>
            <person name="Heiman D."/>
            <person name="Howarth C."/>
            <person name="Larimer J."/>
            <person name="Lui A."/>
            <person name="MacDonald P.J.P."/>
            <person name="McCowen C."/>
            <person name="Montmayeur A."/>
            <person name="Murphy C."/>
            <person name="Neiman D."/>
            <person name="Pearson M."/>
            <person name="Priest M."/>
            <person name="Roberts A."/>
            <person name="Saif S."/>
            <person name="Shea T."/>
            <person name="Sisk P."/>
            <person name="Stolte C."/>
            <person name="Sykes S."/>
            <person name="Wortman J."/>
            <person name="Nusbaum C."/>
            <person name="Birren B."/>
        </authorList>
    </citation>
    <scope>NUCLEOTIDE SEQUENCE [LARGE SCALE GENOMIC DNA]</scope>
    <source>
        <strain evidence="1 2">CL07T12C05</strain>
    </source>
</reference>
<name>A0A0E2ATV1_BACFG</name>
<dbReference type="HOGENOM" id="CLU_137928_0_0_10"/>
<dbReference type="EMBL" id="AGXN01000007">
    <property type="protein sequence ID" value="EIY98440.1"/>
    <property type="molecule type" value="Genomic_DNA"/>
</dbReference>
<sequence length="130" mass="15628">MGYFIKIGLGMTEIKIKRVYEDPSDTDGYRVLVDRLWPRGMKKEHLKYDYWAKELTPSSDLRKWFHDDVPGHWKEFSEMYRKELETSDKTSEFLSRIRSCESVTLLYASKEPVYNHARILQAFLEERLKK</sequence>
<accession>A0A0E2ATV1</accession>
<dbReference type="Proteomes" id="UP000003879">
    <property type="component" value="Unassembled WGS sequence"/>
</dbReference>
<dbReference type="AlphaFoldDB" id="A0A0E2ATV1"/>
<dbReference type="PATRIC" id="fig|997883.3.peg.1382"/>
<evidence type="ECO:0000313" key="1">
    <source>
        <dbReference type="EMBL" id="EIY98440.1"/>
    </source>
</evidence>
<dbReference type="PANTHER" id="PTHR36849">
    <property type="entry name" value="CYTOPLASMIC PROTEIN-RELATED"/>
    <property type="match status" value="1"/>
</dbReference>
<comment type="caution">
    <text evidence="1">The sequence shown here is derived from an EMBL/GenBank/DDBJ whole genome shotgun (WGS) entry which is preliminary data.</text>
</comment>
<gene>
    <name evidence="1" type="ORF">HMPREF1056_01309</name>
</gene>
<organism evidence="1 2">
    <name type="scientific">Bacteroides fragilis CL07T12C05</name>
    <dbReference type="NCBI Taxonomy" id="997883"/>
    <lineage>
        <taxon>Bacteria</taxon>
        <taxon>Pseudomonadati</taxon>
        <taxon>Bacteroidota</taxon>
        <taxon>Bacteroidia</taxon>
        <taxon>Bacteroidales</taxon>
        <taxon>Bacteroidaceae</taxon>
        <taxon>Bacteroides</taxon>
    </lineage>
</organism>
<evidence type="ECO:0008006" key="3">
    <source>
        <dbReference type="Google" id="ProtNLM"/>
    </source>
</evidence>
<dbReference type="InterPro" id="IPR052552">
    <property type="entry name" value="YeaO-like"/>
</dbReference>
<proteinExistence type="predicted"/>